<name>A0A382RCA4_9ZZZZ</name>
<evidence type="ECO:0000313" key="2">
    <source>
        <dbReference type="EMBL" id="SVC94777.1"/>
    </source>
</evidence>
<organism evidence="2">
    <name type="scientific">marine metagenome</name>
    <dbReference type="NCBI Taxonomy" id="408172"/>
    <lineage>
        <taxon>unclassified sequences</taxon>
        <taxon>metagenomes</taxon>
        <taxon>ecological metagenomes</taxon>
    </lineage>
</organism>
<accession>A0A382RCA4</accession>
<sequence>MVFIVMIPIGIYGFISVTSRYEERNSQPTWYEETLARSNAALKRGLERSERLQKQSPLEKGHPPMPKLYNQEDNNFSIPLEQLLEGNHGRIL</sequence>
<feature type="compositionally biased region" description="Basic and acidic residues" evidence="1">
    <location>
        <begin position="46"/>
        <end position="62"/>
    </location>
</feature>
<reference evidence="2" key="1">
    <citation type="submission" date="2018-05" db="EMBL/GenBank/DDBJ databases">
        <authorList>
            <person name="Lanie J.A."/>
            <person name="Ng W.-L."/>
            <person name="Kazmierczak K.M."/>
            <person name="Andrzejewski T.M."/>
            <person name="Davidsen T.M."/>
            <person name="Wayne K.J."/>
            <person name="Tettelin H."/>
            <person name="Glass J.I."/>
            <person name="Rusch D."/>
            <person name="Podicherti R."/>
            <person name="Tsui H.-C.T."/>
            <person name="Winkler M.E."/>
        </authorList>
    </citation>
    <scope>NUCLEOTIDE SEQUENCE</scope>
</reference>
<evidence type="ECO:0000256" key="1">
    <source>
        <dbReference type="SAM" id="MobiDB-lite"/>
    </source>
</evidence>
<proteinExistence type="predicted"/>
<protein>
    <submittedName>
        <fullName evidence="2">Uncharacterized protein</fullName>
    </submittedName>
</protein>
<feature type="region of interest" description="Disordered" evidence="1">
    <location>
        <begin position="46"/>
        <end position="71"/>
    </location>
</feature>
<gene>
    <name evidence="2" type="ORF">METZ01_LOCUS347631</name>
</gene>
<dbReference type="AlphaFoldDB" id="A0A382RCA4"/>
<dbReference type="EMBL" id="UINC01120347">
    <property type="protein sequence ID" value="SVC94777.1"/>
    <property type="molecule type" value="Genomic_DNA"/>
</dbReference>